<dbReference type="SUPFAM" id="SSF48576">
    <property type="entry name" value="Terpenoid synthases"/>
    <property type="match status" value="1"/>
</dbReference>
<dbReference type="EMBL" id="JAIVGD010000001">
    <property type="protein sequence ID" value="KAH0782022.1"/>
    <property type="molecule type" value="Genomic_DNA"/>
</dbReference>
<name>A0ABQ7WMN8_SOLTU</name>
<protein>
    <submittedName>
        <fullName evidence="1">Uncharacterized protein</fullName>
    </submittedName>
</protein>
<evidence type="ECO:0000313" key="2">
    <source>
        <dbReference type="Proteomes" id="UP000826656"/>
    </source>
</evidence>
<reference evidence="1 2" key="1">
    <citation type="journal article" date="2021" name="bioRxiv">
        <title>Chromosome-scale and haplotype-resolved genome assembly of a tetraploid potato cultivar.</title>
        <authorList>
            <person name="Sun H."/>
            <person name="Jiao W.-B."/>
            <person name="Krause K."/>
            <person name="Campoy J.A."/>
            <person name="Goel M."/>
            <person name="Folz-Donahue K."/>
            <person name="Kukat C."/>
            <person name="Huettel B."/>
            <person name="Schneeberger K."/>
        </authorList>
    </citation>
    <scope>NUCLEOTIDE SEQUENCE [LARGE SCALE GENOMIC DNA]</scope>
    <source>
        <strain evidence="1">SolTubOtavaFocal</strain>
        <tissue evidence="1">Leaves</tissue>
    </source>
</reference>
<gene>
    <name evidence="1" type="ORF">KY290_001620</name>
</gene>
<dbReference type="Proteomes" id="UP000826656">
    <property type="component" value="Unassembled WGS sequence"/>
</dbReference>
<dbReference type="Gene3D" id="1.10.600.10">
    <property type="entry name" value="Farnesyl Diphosphate Synthase"/>
    <property type="match status" value="1"/>
</dbReference>
<accession>A0ABQ7WMN8</accession>
<sequence>MDKIVWKDVNEGILRSTPMSTDILTCILNLDRINDVTYKHNQDGYTHPEKVQYILQLMSRKEVPNFENLRDWQEL</sequence>
<organism evidence="1 2">
    <name type="scientific">Solanum tuberosum</name>
    <name type="common">Potato</name>
    <dbReference type="NCBI Taxonomy" id="4113"/>
    <lineage>
        <taxon>Eukaryota</taxon>
        <taxon>Viridiplantae</taxon>
        <taxon>Streptophyta</taxon>
        <taxon>Embryophyta</taxon>
        <taxon>Tracheophyta</taxon>
        <taxon>Spermatophyta</taxon>
        <taxon>Magnoliopsida</taxon>
        <taxon>eudicotyledons</taxon>
        <taxon>Gunneridae</taxon>
        <taxon>Pentapetalae</taxon>
        <taxon>asterids</taxon>
        <taxon>lamiids</taxon>
        <taxon>Solanales</taxon>
        <taxon>Solanaceae</taxon>
        <taxon>Solanoideae</taxon>
        <taxon>Solaneae</taxon>
        <taxon>Solanum</taxon>
    </lineage>
</organism>
<comment type="caution">
    <text evidence="1">The sequence shown here is derived from an EMBL/GenBank/DDBJ whole genome shotgun (WGS) entry which is preliminary data.</text>
</comment>
<dbReference type="InterPro" id="IPR008949">
    <property type="entry name" value="Isoprenoid_synthase_dom_sf"/>
</dbReference>
<keyword evidence="2" id="KW-1185">Reference proteome</keyword>
<proteinExistence type="predicted"/>
<evidence type="ECO:0000313" key="1">
    <source>
        <dbReference type="EMBL" id="KAH0782022.1"/>
    </source>
</evidence>